<keyword evidence="2" id="KW-1185">Reference proteome</keyword>
<organism evidence="1 2">
    <name type="scientific">Aspergillus costaricaensis CBS 115574</name>
    <dbReference type="NCBI Taxonomy" id="1448317"/>
    <lineage>
        <taxon>Eukaryota</taxon>
        <taxon>Fungi</taxon>
        <taxon>Dikarya</taxon>
        <taxon>Ascomycota</taxon>
        <taxon>Pezizomycotina</taxon>
        <taxon>Eurotiomycetes</taxon>
        <taxon>Eurotiomycetidae</taxon>
        <taxon>Eurotiales</taxon>
        <taxon>Aspergillaceae</taxon>
        <taxon>Aspergillus</taxon>
        <taxon>Aspergillus subgen. Circumdati</taxon>
    </lineage>
</organism>
<sequence length="103" mass="11360">MEDVDGQSTTTPGECLSVWHQPQQHTVDHVVQDPDGSMIYSAVLSKVEATVFLADALLRPVPKEEWQTTYRGNRQRALCSHNSITVPVVVPSLRVLSDISSSD</sequence>
<name>A0ACD1I532_9EURO</name>
<protein>
    <submittedName>
        <fullName evidence="1">Uncharacterized protein</fullName>
    </submittedName>
</protein>
<evidence type="ECO:0000313" key="1">
    <source>
        <dbReference type="EMBL" id="RAK85431.1"/>
    </source>
</evidence>
<dbReference type="Proteomes" id="UP000249748">
    <property type="component" value="Unassembled WGS sequence"/>
</dbReference>
<proteinExistence type="predicted"/>
<evidence type="ECO:0000313" key="2">
    <source>
        <dbReference type="Proteomes" id="UP000249748"/>
    </source>
</evidence>
<reference evidence="1" key="1">
    <citation type="submission" date="2018-02" db="EMBL/GenBank/DDBJ databases">
        <title>The genomes of Aspergillus section Nigri reveals drivers in fungal speciation.</title>
        <authorList>
            <consortium name="DOE Joint Genome Institute"/>
            <person name="Vesth T.C."/>
            <person name="Nybo J."/>
            <person name="Theobald S."/>
            <person name="Brandl J."/>
            <person name="Frisvad J.C."/>
            <person name="Nielsen K.F."/>
            <person name="Lyhne E.K."/>
            <person name="Kogle M.E."/>
            <person name="Kuo A."/>
            <person name="Riley R."/>
            <person name="Clum A."/>
            <person name="Nolan M."/>
            <person name="Lipzen A."/>
            <person name="Salamov A."/>
            <person name="Henrissat B."/>
            <person name="Wiebenga A."/>
            <person name="De vries R.P."/>
            <person name="Grigoriev I.V."/>
            <person name="Mortensen U.H."/>
            <person name="Andersen M.R."/>
            <person name="Baker S.E."/>
        </authorList>
    </citation>
    <scope>NUCLEOTIDE SEQUENCE</scope>
    <source>
        <strain evidence="1">CBS 115574</strain>
    </source>
</reference>
<accession>A0ACD1I532</accession>
<gene>
    <name evidence="1" type="ORF">BO79DRAFT_210905</name>
</gene>
<dbReference type="EMBL" id="KZ824566">
    <property type="protein sequence ID" value="RAK85431.1"/>
    <property type="molecule type" value="Genomic_DNA"/>
</dbReference>